<organism evidence="1 2">
    <name type="scientific">Capnocytophaga canimorsus</name>
    <dbReference type="NCBI Taxonomy" id="28188"/>
    <lineage>
        <taxon>Bacteria</taxon>
        <taxon>Pseudomonadati</taxon>
        <taxon>Bacteroidota</taxon>
        <taxon>Flavobacteriia</taxon>
        <taxon>Flavobacteriales</taxon>
        <taxon>Flavobacteriaceae</taxon>
        <taxon>Capnocytophaga</taxon>
    </lineage>
</organism>
<dbReference type="EMBL" id="CDOE01000046">
    <property type="protein sequence ID" value="CEN34019.1"/>
    <property type="molecule type" value="Genomic_DNA"/>
</dbReference>
<evidence type="ECO:0000313" key="2">
    <source>
        <dbReference type="Proteomes" id="UP000044026"/>
    </source>
</evidence>
<name>A0A0B7H657_9FLAO</name>
<accession>A0A0B7H657</accession>
<gene>
    <name evidence="1" type="ORF">CCAN12_500025</name>
</gene>
<dbReference type="AlphaFoldDB" id="A0A0B7H657"/>
<protein>
    <submittedName>
        <fullName evidence="1">Uncharacterized protein</fullName>
    </submittedName>
</protein>
<dbReference type="GeneID" id="69579709"/>
<proteinExistence type="predicted"/>
<reference evidence="1 2" key="1">
    <citation type="submission" date="2015-01" db="EMBL/GenBank/DDBJ databases">
        <authorList>
            <person name="Xiang T."/>
            <person name="Song Y."/>
            <person name="Huang L."/>
            <person name="Wang B."/>
            <person name="Wu P."/>
        </authorList>
    </citation>
    <scope>NUCLEOTIDE SEQUENCE [LARGE SCALE GENOMIC DNA]</scope>
    <source>
        <strain evidence="1 2">Cc12</strain>
    </source>
</reference>
<dbReference type="Proteomes" id="UP000044026">
    <property type="component" value="Unassembled WGS sequence"/>
</dbReference>
<sequence length="311" mass="34779">MQSSNENEVVKQTTPPLNDNKSKGSGSKALMVLLALATAGLGIFSFNLYNEKKKNSEELNKQKEQMITELNALKSDYDRAVDDNVSVNQELRDAREKITLYIDSLKKTKADVAALWKYRNQVQVLTKERNKLLAINDSLRRSNAFITQQRDSISLALQDVSSMADSLVEQNSKLAQVLESGAELQITRLQVEAVKERSGGRYANTNRARPTDKIRVCFTVAANKLAESGNRHFYVQLISPNGVTMGENNTTSTEAITINYSTVSDFLYENKLVDVCEFIGNGGGRFEKGNYQVKVFNDKLNLIGESEFKLK</sequence>
<evidence type="ECO:0000313" key="1">
    <source>
        <dbReference type="EMBL" id="CEN34019.1"/>
    </source>
</evidence>
<dbReference type="RefSeq" id="WP_041999253.1">
    <property type="nucleotide sequence ID" value="NZ_BOQI01000027.1"/>
</dbReference>